<dbReference type="RefSeq" id="WP_091687881.1">
    <property type="nucleotide sequence ID" value="NZ_FOWD01000035.1"/>
</dbReference>
<dbReference type="OrthoDB" id="5137249at2"/>
<dbReference type="AlphaFoldDB" id="A0A1I5HVI3"/>
<feature type="transmembrane region" description="Helical" evidence="8">
    <location>
        <begin position="648"/>
        <end position="669"/>
    </location>
</feature>
<feature type="compositionally biased region" description="Basic and acidic residues" evidence="7">
    <location>
        <begin position="446"/>
        <end position="459"/>
    </location>
</feature>
<feature type="domain" description="MacB-like periplasmic core" evidence="10">
    <location>
        <begin position="30"/>
        <end position="224"/>
    </location>
</feature>
<protein>
    <submittedName>
        <fullName evidence="11">Putative ABC transport system permease protein</fullName>
    </submittedName>
</protein>
<evidence type="ECO:0000256" key="5">
    <source>
        <dbReference type="ARBA" id="ARBA00023136"/>
    </source>
</evidence>
<evidence type="ECO:0000256" key="3">
    <source>
        <dbReference type="ARBA" id="ARBA00022692"/>
    </source>
</evidence>
<keyword evidence="4 8" id="KW-1133">Transmembrane helix</keyword>
<name>A0A1I5HVI3_9FIRM</name>
<feature type="transmembrane region" description="Helical" evidence="8">
    <location>
        <begin position="1103"/>
        <end position="1122"/>
    </location>
</feature>
<accession>A0A1I5HVI3</accession>
<feature type="coiled-coil region" evidence="6">
    <location>
        <begin position="511"/>
        <end position="570"/>
    </location>
</feature>
<reference evidence="11 12" key="1">
    <citation type="submission" date="2016-10" db="EMBL/GenBank/DDBJ databases">
        <authorList>
            <person name="de Groot N.N."/>
        </authorList>
    </citation>
    <scope>NUCLEOTIDE SEQUENCE [LARGE SCALE GENOMIC DNA]</scope>
    <source>
        <strain evidence="11 12">DSM 1283</strain>
    </source>
</reference>
<feature type="transmembrane region" description="Helical" evidence="8">
    <location>
        <begin position="698"/>
        <end position="720"/>
    </location>
</feature>
<dbReference type="Pfam" id="PF12704">
    <property type="entry name" value="MacB_PCD"/>
    <property type="match status" value="1"/>
</dbReference>
<keyword evidence="6" id="KW-0175">Coiled coil</keyword>
<evidence type="ECO:0000256" key="6">
    <source>
        <dbReference type="SAM" id="Coils"/>
    </source>
</evidence>
<feature type="transmembrane region" description="Helical" evidence="8">
    <location>
        <begin position="26"/>
        <end position="43"/>
    </location>
</feature>
<feature type="region of interest" description="Disordered" evidence="7">
    <location>
        <begin position="435"/>
        <end position="459"/>
    </location>
</feature>
<keyword evidence="2" id="KW-1003">Cell membrane</keyword>
<dbReference type="InterPro" id="IPR003838">
    <property type="entry name" value="ABC3_permease_C"/>
</dbReference>
<evidence type="ECO:0000313" key="11">
    <source>
        <dbReference type="EMBL" id="SFO52273.1"/>
    </source>
</evidence>
<evidence type="ECO:0000259" key="9">
    <source>
        <dbReference type="Pfam" id="PF02687"/>
    </source>
</evidence>
<organism evidence="11 12">
    <name type="scientific">Anaerocolumna aminovalerica</name>
    <dbReference type="NCBI Taxonomy" id="1527"/>
    <lineage>
        <taxon>Bacteria</taxon>
        <taxon>Bacillati</taxon>
        <taxon>Bacillota</taxon>
        <taxon>Clostridia</taxon>
        <taxon>Lachnospirales</taxon>
        <taxon>Lachnospiraceae</taxon>
        <taxon>Anaerocolumna</taxon>
    </lineage>
</organism>
<dbReference type="InterPro" id="IPR025857">
    <property type="entry name" value="MacB_PCD"/>
</dbReference>
<feature type="transmembrane region" description="Helical" evidence="8">
    <location>
        <begin position="606"/>
        <end position="627"/>
    </location>
</feature>
<dbReference type="InterPro" id="IPR038766">
    <property type="entry name" value="Membrane_comp_ABC_pdt"/>
</dbReference>
<dbReference type="STRING" id="1527.SAMN04489757_13534"/>
<evidence type="ECO:0000256" key="2">
    <source>
        <dbReference type="ARBA" id="ARBA00022475"/>
    </source>
</evidence>
<feature type="domain" description="ABC3 transporter permease C-terminal" evidence="9">
    <location>
        <begin position="606"/>
        <end position="722"/>
    </location>
</feature>
<keyword evidence="12" id="KW-1185">Reference proteome</keyword>
<evidence type="ECO:0000313" key="12">
    <source>
        <dbReference type="Proteomes" id="UP000198806"/>
    </source>
</evidence>
<keyword evidence="5 8" id="KW-0472">Membrane</keyword>
<dbReference type="EMBL" id="FOWD01000035">
    <property type="protein sequence ID" value="SFO52273.1"/>
    <property type="molecule type" value="Genomic_DNA"/>
</dbReference>
<dbReference type="GO" id="GO:0005886">
    <property type="term" value="C:plasma membrane"/>
    <property type="evidence" value="ECO:0007669"/>
    <property type="project" value="UniProtKB-SubCell"/>
</dbReference>
<feature type="coiled-coil region" evidence="6">
    <location>
        <begin position="262"/>
        <end position="349"/>
    </location>
</feature>
<evidence type="ECO:0000256" key="1">
    <source>
        <dbReference type="ARBA" id="ARBA00004651"/>
    </source>
</evidence>
<dbReference type="PANTHER" id="PTHR30287:SF1">
    <property type="entry name" value="INNER MEMBRANE PROTEIN"/>
    <property type="match status" value="1"/>
</dbReference>
<sequence>MENNKKKRKAIRQDFIKEIKNSLNRFLSIMFIVALGVAFFSGIRASQPDMKISADSFYDSSNLMDIRVLSTLGLTDEDVREISTVDGVEAVEPSYSVDVLLDSEEIEMVLKVMSETDHINQIRVLEGRLPQLTTECLVDERFLGTTGFNIGDSIHFASGTEDDLSESLKENTFTIVGVGSSSKYLSFNRGSSSIGNGKVNSFVVVPKDTFTMEAYTEIFITAKEAKGLISYTPEYDKTVEGVADNIEKIADRRKEARYQEVLEEPKKDLADAKEELAKSEREVNEKLADAEKKIEDAKIEIADGEEEIKKAWEELKSGKNEIETNKNNLTDKEKELKQGQNELNRAESDFNKGKKLFDEKKAEYEEGVKTLNTAYESWNTSMKTWKEKKEELDKSQRMVDKAKAELAAQKEQLEPYKDLYPDKWQEVLAGESALKEKQNELNGGKKQLEDGKSELDAGKEELDKQQKTLKEAGKVLSKEEQKLLAGEKTLAENRRKITEGLNQIEAGWKELRNGEKEIRKSESLLLEKEAELQDGKSTLEDKIKEYEEGKETAAREIEDAKKEIADGEEKLSKIEFPKWFVLDRNSIQTYVEYGQDSERIGNIGKVFPAIFFLVAALVSLTTMTRMVEEQRTQIGTYKALGYKNAAIAGKYILYAFLASILGSLLGVLIGEQLLPKVIIKAYGILYQNIPEVITPYNMYFGMLSTIIAVLCTTMAAYLACYKELMETPAQLMRPAAPKAGKRVILERIPWIWKKLNFTTKSTIRNLLRYKKRFFMTVFGIGGCMALLLVGFGLKDSISAMSDIQYVDLWHQDSIITLKEKELDSDSDKGKNIYEFLQNDSNVEDFIKTSEKTVDAGYQNKEKSVTLIVPEDKEHIKSFIEFRDRKTYENYDLEEDGAIITEKLASLLEVKVGDTIDIKDGEVSSIQVKVSHIVENYMLNYIFMSPAVYRKLHVANPEYNSIYLKSLNKDAAYEENFASQVLNFSQVSSIMFTSYLQEQIHDMLKSLNIVVYVLIISAGLLAFIVLYNLNNININERKRELATLKVLGFQDMEVATYVYRENVILTAVGVLVGIFLGIILHRFVILTAEIDTIMFGRQMKGISYVFSGLLTFGFSGFVNYFMFYKLRKIDMVESLKSVE</sequence>
<dbReference type="Pfam" id="PF02687">
    <property type="entry name" value="FtsX"/>
    <property type="match status" value="2"/>
</dbReference>
<dbReference type="Proteomes" id="UP000198806">
    <property type="component" value="Unassembled WGS sequence"/>
</dbReference>
<dbReference type="PANTHER" id="PTHR30287">
    <property type="entry name" value="MEMBRANE COMPONENT OF PREDICTED ABC SUPERFAMILY METABOLITE UPTAKE TRANSPORTER"/>
    <property type="match status" value="1"/>
</dbReference>
<comment type="subcellular location">
    <subcellularLocation>
        <location evidence="1">Cell membrane</location>
        <topology evidence="1">Multi-pass membrane protein</topology>
    </subcellularLocation>
</comment>
<feature type="domain" description="ABC3 transporter permease C-terminal" evidence="9">
    <location>
        <begin position="1012"/>
        <end position="1129"/>
    </location>
</feature>
<feature type="transmembrane region" description="Helical" evidence="8">
    <location>
        <begin position="1061"/>
        <end position="1083"/>
    </location>
</feature>
<evidence type="ECO:0000259" key="10">
    <source>
        <dbReference type="Pfam" id="PF12704"/>
    </source>
</evidence>
<evidence type="ECO:0000256" key="4">
    <source>
        <dbReference type="ARBA" id="ARBA00022989"/>
    </source>
</evidence>
<evidence type="ECO:0000256" key="8">
    <source>
        <dbReference type="SAM" id="Phobius"/>
    </source>
</evidence>
<feature type="transmembrane region" description="Helical" evidence="8">
    <location>
        <begin position="1008"/>
        <end position="1028"/>
    </location>
</feature>
<evidence type="ECO:0000256" key="7">
    <source>
        <dbReference type="SAM" id="MobiDB-lite"/>
    </source>
</evidence>
<proteinExistence type="predicted"/>
<gene>
    <name evidence="11" type="ORF">SAMN04489757_13534</name>
</gene>
<feature type="transmembrane region" description="Helical" evidence="8">
    <location>
        <begin position="773"/>
        <end position="793"/>
    </location>
</feature>
<keyword evidence="3 8" id="KW-0812">Transmembrane</keyword>